<feature type="region of interest" description="Disordered" evidence="1">
    <location>
        <begin position="1"/>
        <end position="43"/>
    </location>
</feature>
<dbReference type="EMBL" id="SJPH01000002">
    <property type="protein sequence ID" value="TWT47654.1"/>
    <property type="molecule type" value="Genomic_DNA"/>
</dbReference>
<keyword evidence="3" id="KW-1185">Reference proteome</keyword>
<proteinExistence type="predicted"/>
<evidence type="ECO:0000313" key="3">
    <source>
        <dbReference type="Proteomes" id="UP000318995"/>
    </source>
</evidence>
<name>A0A5C5WAP8_9BACT</name>
<organism evidence="2 3">
    <name type="scientific">Botrimarina hoheduenensis</name>
    <dbReference type="NCBI Taxonomy" id="2528000"/>
    <lineage>
        <taxon>Bacteria</taxon>
        <taxon>Pseudomonadati</taxon>
        <taxon>Planctomycetota</taxon>
        <taxon>Planctomycetia</taxon>
        <taxon>Pirellulales</taxon>
        <taxon>Lacipirellulaceae</taxon>
        <taxon>Botrimarina</taxon>
    </lineage>
</organism>
<evidence type="ECO:0008006" key="4">
    <source>
        <dbReference type="Google" id="ProtNLM"/>
    </source>
</evidence>
<sequence>MTSGRPHKKKASRSAGGKRRGGPNRPGTGNKTSQGPSGWRVTSTPEGAFALVAPPDIVEREDDINEVRLMIEAEETEIAADELRWLLADCPDHLTAHALLGEIAGGTGDLVLARAHFGYAFEIGLKTLAAAGCAGPLPGADLRNGAWHDAALGLAWALEKLGESRMADDVAATTLRMDSTDPAGVRAMLDDLRSGGLPMVSLG</sequence>
<dbReference type="Proteomes" id="UP000318995">
    <property type="component" value="Unassembled WGS sequence"/>
</dbReference>
<accession>A0A5C5WAP8</accession>
<dbReference type="AlphaFoldDB" id="A0A5C5WAP8"/>
<protein>
    <recommendedName>
        <fullName evidence="4">Tetratricopeptide repeat protein</fullName>
    </recommendedName>
</protein>
<feature type="compositionally biased region" description="Polar residues" evidence="1">
    <location>
        <begin position="33"/>
        <end position="43"/>
    </location>
</feature>
<dbReference type="InterPro" id="IPR011990">
    <property type="entry name" value="TPR-like_helical_dom_sf"/>
</dbReference>
<feature type="compositionally biased region" description="Low complexity" evidence="1">
    <location>
        <begin position="23"/>
        <end position="32"/>
    </location>
</feature>
<evidence type="ECO:0000256" key="1">
    <source>
        <dbReference type="SAM" id="MobiDB-lite"/>
    </source>
</evidence>
<dbReference type="RefSeq" id="WP_146572412.1">
    <property type="nucleotide sequence ID" value="NZ_SJPH01000002.1"/>
</dbReference>
<gene>
    <name evidence="2" type="ORF">Pla111_12720</name>
</gene>
<comment type="caution">
    <text evidence="2">The sequence shown here is derived from an EMBL/GenBank/DDBJ whole genome shotgun (WGS) entry which is preliminary data.</text>
</comment>
<feature type="compositionally biased region" description="Basic residues" evidence="1">
    <location>
        <begin position="1"/>
        <end position="22"/>
    </location>
</feature>
<evidence type="ECO:0000313" key="2">
    <source>
        <dbReference type="EMBL" id="TWT47654.1"/>
    </source>
</evidence>
<dbReference type="Gene3D" id="1.25.40.10">
    <property type="entry name" value="Tetratricopeptide repeat domain"/>
    <property type="match status" value="1"/>
</dbReference>
<reference evidence="2 3" key="1">
    <citation type="submission" date="2019-02" db="EMBL/GenBank/DDBJ databases">
        <title>Deep-cultivation of Planctomycetes and their phenomic and genomic characterization uncovers novel biology.</title>
        <authorList>
            <person name="Wiegand S."/>
            <person name="Jogler M."/>
            <person name="Boedeker C."/>
            <person name="Pinto D."/>
            <person name="Vollmers J."/>
            <person name="Rivas-Marin E."/>
            <person name="Kohn T."/>
            <person name="Peeters S.H."/>
            <person name="Heuer A."/>
            <person name="Rast P."/>
            <person name="Oberbeckmann S."/>
            <person name="Bunk B."/>
            <person name="Jeske O."/>
            <person name="Meyerdierks A."/>
            <person name="Storesund J.E."/>
            <person name="Kallscheuer N."/>
            <person name="Luecker S."/>
            <person name="Lage O.M."/>
            <person name="Pohl T."/>
            <person name="Merkel B.J."/>
            <person name="Hornburger P."/>
            <person name="Mueller R.-W."/>
            <person name="Bruemmer F."/>
            <person name="Labrenz M."/>
            <person name="Spormann A.M."/>
            <person name="Op Den Camp H."/>
            <person name="Overmann J."/>
            <person name="Amann R."/>
            <person name="Jetten M.S.M."/>
            <person name="Mascher T."/>
            <person name="Medema M.H."/>
            <person name="Devos D.P."/>
            <person name="Kaster A.-K."/>
            <person name="Ovreas L."/>
            <person name="Rohde M."/>
            <person name="Galperin M.Y."/>
            <person name="Jogler C."/>
        </authorList>
    </citation>
    <scope>NUCLEOTIDE SEQUENCE [LARGE SCALE GENOMIC DNA]</scope>
    <source>
        <strain evidence="2 3">Pla111</strain>
    </source>
</reference>
<dbReference type="OrthoDB" id="268452at2"/>